<gene>
    <name evidence="14" type="primary">cybH</name>
    <name evidence="14" type="ORF">U7230_10510</name>
</gene>
<dbReference type="PANTHER" id="PTHR30485:SF0">
    <property type="entry name" value="NI_FE-HYDROGENASE 1 B-TYPE CYTOCHROME SUBUNIT-RELATED"/>
    <property type="match status" value="1"/>
</dbReference>
<evidence type="ECO:0000256" key="3">
    <source>
        <dbReference type="ARBA" id="ARBA00022448"/>
    </source>
</evidence>
<keyword evidence="7" id="KW-0479">Metal-binding</keyword>
<keyword evidence="9 12" id="KW-1133">Transmembrane helix</keyword>
<dbReference type="NCBIfam" id="TIGR02125">
    <property type="entry name" value="CytB-hydogenase"/>
    <property type="match status" value="1"/>
</dbReference>
<dbReference type="PRINTS" id="PR00161">
    <property type="entry name" value="NIHGNASECYTB"/>
</dbReference>
<evidence type="ECO:0000256" key="5">
    <source>
        <dbReference type="ARBA" id="ARBA00022617"/>
    </source>
</evidence>
<evidence type="ECO:0000256" key="10">
    <source>
        <dbReference type="ARBA" id="ARBA00023004"/>
    </source>
</evidence>
<organism evidence="14 15">
    <name type="scientific">Carboxydichorda subterranea</name>
    <dbReference type="NCBI Taxonomy" id="3109565"/>
    <lineage>
        <taxon>Bacteria</taxon>
        <taxon>Bacillati</taxon>
        <taxon>Bacillota</taxon>
        <taxon>Limnochordia</taxon>
        <taxon>Limnochordales</taxon>
        <taxon>Geochordaceae</taxon>
        <taxon>Carboxydichorda</taxon>
    </lineage>
</organism>
<proteinExistence type="inferred from homology"/>
<keyword evidence="5" id="KW-0349">Heme</keyword>
<keyword evidence="15" id="KW-1185">Reference proteome</keyword>
<keyword evidence="4" id="KW-1003">Cell membrane</keyword>
<evidence type="ECO:0000256" key="12">
    <source>
        <dbReference type="SAM" id="Phobius"/>
    </source>
</evidence>
<keyword evidence="6 12" id="KW-0812">Transmembrane</keyword>
<name>A0ABZ1BWL8_9FIRM</name>
<keyword evidence="8" id="KW-0249">Electron transport</keyword>
<evidence type="ECO:0000313" key="15">
    <source>
        <dbReference type="Proteomes" id="UP001332192"/>
    </source>
</evidence>
<feature type="transmembrane region" description="Helical" evidence="12">
    <location>
        <begin position="140"/>
        <end position="161"/>
    </location>
</feature>
<reference evidence="14 15" key="1">
    <citation type="journal article" date="2024" name="Front. Microbiol.">
        <title>Novel thermophilic genera Geochorda gen. nov. and Carboxydochorda gen. nov. from the deep terrestrial subsurface reveal the ecophysiological diversity in the class Limnochordia.</title>
        <authorList>
            <person name="Karnachuk O.V."/>
            <person name="Lukina A.P."/>
            <person name="Avakyan M.R."/>
            <person name="Kadnikov V.V."/>
            <person name="Begmatov S."/>
            <person name="Beletsky A.V."/>
            <person name="Vlasova K.G."/>
            <person name="Novikov A.A."/>
            <person name="Shcherbakova V.A."/>
            <person name="Mardanov A.V."/>
            <person name="Ravin N.V."/>
        </authorList>
    </citation>
    <scope>NUCLEOTIDE SEQUENCE [LARGE SCALE GENOMIC DNA]</scope>
    <source>
        <strain evidence="14 15">L945</strain>
    </source>
</reference>
<dbReference type="InterPro" id="IPR011577">
    <property type="entry name" value="Cyt_b561_bac/Ni-Hgenase"/>
</dbReference>
<comment type="subcellular location">
    <subcellularLocation>
        <location evidence="1">Cell membrane</location>
        <topology evidence="1">Multi-pass membrane protein</topology>
    </subcellularLocation>
</comment>
<keyword evidence="11 12" id="KW-0472">Membrane</keyword>
<accession>A0ABZ1BWL8</accession>
<evidence type="ECO:0000256" key="8">
    <source>
        <dbReference type="ARBA" id="ARBA00022982"/>
    </source>
</evidence>
<dbReference type="InterPro" id="IPR016174">
    <property type="entry name" value="Di-haem_cyt_TM"/>
</dbReference>
<evidence type="ECO:0000256" key="7">
    <source>
        <dbReference type="ARBA" id="ARBA00022723"/>
    </source>
</evidence>
<dbReference type="SUPFAM" id="SSF81342">
    <property type="entry name" value="Transmembrane di-heme cytochromes"/>
    <property type="match status" value="1"/>
</dbReference>
<evidence type="ECO:0000256" key="2">
    <source>
        <dbReference type="ARBA" id="ARBA00008622"/>
    </source>
</evidence>
<dbReference type="Pfam" id="PF01292">
    <property type="entry name" value="Ni_hydr_CYTB"/>
    <property type="match status" value="1"/>
</dbReference>
<evidence type="ECO:0000313" key="14">
    <source>
        <dbReference type="EMBL" id="WRP16522.1"/>
    </source>
</evidence>
<feature type="transmembrane region" description="Helical" evidence="12">
    <location>
        <begin position="30"/>
        <end position="50"/>
    </location>
</feature>
<feature type="domain" description="Cytochrome b561 bacterial/Ni-hydrogenase" evidence="13">
    <location>
        <begin position="23"/>
        <end position="226"/>
    </location>
</feature>
<dbReference type="RefSeq" id="WP_324715795.1">
    <property type="nucleotide sequence ID" value="NZ_CP141615.1"/>
</dbReference>
<sequence length="255" mass="28845">MAAAVTQRASTQTPVAAVGNTYVWELPVRLFHWINAACIATLFVTGLLIGRAMPLGGGEPYRTFTFGWVRYVHFTAAYVFLANWLFRIYWFFVGNAQARNIFAFWSRRAWKSALKEARELALASPHESQPLPNDNHLARMAHGLLFTASMFMLLTGFALYAEAHPDGTWGHLSGWLVGLVGATRPLRLWHHVVAWFFPIFVIAHLYQVIRVDALARQGLISSMFSGYYLCRLANESEQRSRRHEVATVTMAGGRR</sequence>
<comment type="similarity">
    <text evidence="2">Belongs to the HupC/HyaC/HydC family.</text>
</comment>
<evidence type="ECO:0000259" key="13">
    <source>
        <dbReference type="Pfam" id="PF01292"/>
    </source>
</evidence>
<dbReference type="InterPro" id="IPR000516">
    <property type="entry name" value="Ni-dep_Hydgase_cyt-B"/>
</dbReference>
<feature type="transmembrane region" description="Helical" evidence="12">
    <location>
        <begin position="192"/>
        <end position="209"/>
    </location>
</feature>
<dbReference type="EMBL" id="CP141615">
    <property type="protein sequence ID" value="WRP16522.1"/>
    <property type="molecule type" value="Genomic_DNA"/>
</dbReference>
<evidence type="ECO:0000256" key="1">
    <source>
        <dbReference type="ARBA" id="ARBA00004651"/>
    </source>
</evidence>
<keyword evidence="3" id="KW-0813">Transport</keyword>
<evidence type="ECO:0000256" key="6">
    <source>
        <dbReference type="ARBA" id="ARBA00022692"/>
    </source>
</evidence>
<protein>
    <submittedName>
        <fullName evidence="14">Ni/Fe-hydrogenase, b-type cytochrome subunit</fullName>
    </submittedName>
</protein>
<dbReference type="Gene3D" id="1.20.950.20">
    <property type="entry name" value="Transmembrane di-heme cytochromes, Chain C"/>
    <property type="match status" value="1"/>
</dbReference>
<keyword evidence="10" id="KW-0408">Iron</keyword>
<dbReference type="InterPro" id="IPR051542">
    <property type="entry name" value="Hydrogenase_cytochrome"/>
</dbReference>
<evidence type="ECO:0000256" key="9">
    <source>
        <dbReference type="ARBA" id="ARBA00022989"/>
    </source>
</evidence>
<evidence type="ECO:0000256" key="11">
    <source>
        <dbReference type="ARBA" id="ARBA00023136"/>
    </source>
</evidence>
<dbReference type="PANTHER" id="PTHR30485">
    <property type="entry name" value="NI/FE-HYDROGENASE 1 B-TYPE CYTOCHROME SUBUNIT"/>
    <property type="match status" value="1"/>
</dbReference>
<dbReference type="Proteomes" id="UP001332192">
    <property type="component" value="Chromosome"/>
</dbReference>
<evidence type="ECO:0000256" key="4">
    <source>
        <dbReference type="ARBA" id="ARBA00022475"/>
    </source>
</evidence>
<feature type="transmembrane region" description="Helical" evidence="12">
    <location>
        <begin position="71"/>
        <end position="92"/>
    </location>
</feature>